<evidence type="ECO:0000313" key="2">
    <source>
        <dbReference type="EMBL" id="BBD72327.1"/>
    </source>
</evidence>
<name>A0A348B2C5_9CREN</name>
<dbReference type="Pfam" id="PF14321">
    <property type="entry name" value="DUF4382"/>
    <property type="match status" value="1"/>
</dbReference>
<dbReference type="AlphaFoldDB" id="A0A348B2C5"/>
<evidence type="ECO:0000259" key="1">
    <source>
        <dbReference type="Pfam" id="PF14321"/>
    </source>
</evidence>
<dbReference type="OrthoDB" id="36949at2157"/>
<organism evidence="2 4">
    <name type="scientific">Sulfodiicoccus acidiphilus</name>
    <dbReference type="NCBI Taxonomy" id="1670455"/>
    <lineage>
        <taxon>Archaea</taxon>
        <taxon>Thermoproteota</taxon>
        <taxon>Thermoprotei</taxon>
        <taxon>Sulfolobales</taxon>
        <taxon>Sulfolobaceae</taxon>
        <taxon>Sulfodiicoccus</taxon>
    </lineage>
</organism>
<reference evidence="2" key="3">
    <citation type="journal article" date="2019" name="BMC Res. Notes">
        <title>Complete genome sequence of the Sulfodiicoccus acidiphilus strain HS-1T, the first crenarchaeon that lacks polB3, isolated from an acidic hot spring in Ohwaku-dani, Hakone, Japan.</title>
        <authorList>
            <person name="Sakai H.D."/>
            <person name="Kurosawa N."/>
        </authorList>
    </citation>
    <scope>NUCLEOTIDE SEQUENCE</scope>
    <source>
        <strain evidence="2">HS-1</strain>
    </source>
</reference>
<feature type="domain" description="DUF4382" evidence="1">
    <location>
        <begin position="26"/>
        <end position="134"/>
    </location>
</feature>
<sequence>MKWIVPVVVIVLAVVGGVFTYQYYSTGQVTVYVKADPADPLFFTIDSVMIHGVNGSWITISNRTVTFQLTSNLTLLTSSRIPAGTYNEIRLYVTGATIEIGGSNFTVSVPSQVIKIPIVGSMKLKGGSSESILLTGNPHLIELGNGGFKVGPVFVAEVLNQSSLR</sequence>
<dbReference type="InterPro" id="IPR025491">
    <property type="entry name" value="DUF4382"/>
</dbReference>
<dbReference type="EMBL" id="BMQS01000004">
    <property type="protein sequence ID" value="GGT90249.1"/>
    <property type="molecule type" value="Genomic_DNA"/>
</dbReference>
<accession>A0A348B2C5</accession>
<dbReference type="EMBL" id="AP018553">
    <property type="protein sequence ID" value="BBD72327.1"/>
    <property type="molecule type" value="Genomic_DNA"/>
</dbReference>
<evidence type="ECO:0000313" key="3">
    <source>
        <dbReference type="EMBL" id="GGT90249.1"/>
    </source>
</evidence>
<proteinExistence type="predicted"/>
<dbReference type="GeneID" id="38666218"/>
<gene>
    <name evidence="3" type="ORF">GCM10007116_05050</name>
    <name evidence="2" type="ORF">HS1genome_0716</name>
</gene>
<dbReference type="Proteomes" id="UP000276741">
    <property type="component" value="Chromosome"/>
</dbReference>
<protein>
    <recommendedName>
        <fullName evidence="1">DUF4382 domain-containing protein</fullName>
    </recommendedName>
</protein>
<evidence type="ECO:0000313" key="4">
    <source>
        <dbReference type="Proteomes" id="UP000276741"/>
    </source>
</evidence>
<reference evidence="3" key="4">
    <citation type="submission" date="2020-09" db="EMBL/GenBank/DDBJ databases">
        <authorList>
            <person name="Sun Q."/>
            <person name="Ohkuma M."/>
        </authorList>
    </citation>
    <scope>NUCLEOTIDE SEQUENCE</scope>
    <source>
        <strain evidence="3">JCM 31740</strain>
    </source>
</reference>
<dbReference type="RefSeq" id="WP_126449659.1">
    <property type="nucleotide sequence ID" value="NZ_AP018553.1"/>
</dbReference>
<keyword evidence="4" id="KW-1185">Reference proteome</keyword>
<dbReference type="KEGG" id="sacd:HS1genome_0716"/>
<dbReference type="Proteomes" id="UP000616143">
    <property type="component" value="Unassembled WGS sequence"/>
</dbReference>
<reference evidence="3" key="1">
    <citation type="journal article" date="2014" name="Int. J. Syst. Evol. Microbiol.">
        <title>Complete genome sequence of Corynebacterium casei LMG S-19264T (=DSM 44701T), isolated from a smear-ripened cheese.</title>
        <authorList>
            <consortium name="US DOE Joint Genome Institute (JGI-PGF)"/>
            <person name="Walter F."/>
            <person name="Albersmeier A."/>
            <person name="Kalinowski J."/>
            <person name="Ruckert C."/>
        </authorList>
    </citation>
    <scope>NUCLEOTIDE SEQUENCE</scope>
    <source>
        <strain evidence="3">JCM 31740</strain>
    </source>
</reference>
<reference evidence="4" key="2">
    <citation type="submission" date="2018-04" db="EMBL/GenBank/DDBJ databases">
        <title>Complete genome sequence of Sulfodiicoccus acidiphilus strain HS-1.</title>
        <authorList>
            <person name="Sakai H.D."/>
            <person name="Kurosawa N."/>
        </authorList>
    </citation>
    <scope>NUCLEOTIDE SEQUENCE [LARGE SCALE GENOMIC DNA]</scope>
    <source>
        <strain evidence="4">HS-1</strain>
    </source>
</reference>